<dbReference type="GO" id="GO:0080120">
    <property type="term" value="P:CAAX-box protein maturation"/>
    <property type="evidence" value="ECO:0007669"/>
    <property type="project" value="UniProtKB-ARBA"/>
</dbReference>
<evidence type="ECO:0000256" key="1">
    <source>
        <dbReference type="SAM" id="Phobius"/>
    </source>
</evidence>
<feature type="transmembrane region" description="Helical" evidence="1">
    <location>
        <begin position="227"/>
        <end position="251"/>
    </location>
</feature>
<evidence type="ECO:0000313" key="4">
    <source>
        <dbReference type="Proteomes" id="UP000233654"/>
    </source>
</evidence>
<dbReference type="Pfam" id="PF02517">
    <property type="entry name" value="Rce1-like"/>
    <property type="match status" value="1"/>
</dbReference>
<dbReference type="InterPro" id="IPR003675">
    <property type="entry name" value="Rce1/LyrA-like_dom"/>
</dbReference>
<feature type="transmembrane region" description="Helical" evidence="1">
    <location>
        <begin position="110"/>
        <end position="128"/>
    </location>
</feature>
<comment type="caution">
    <text evidence="3">The sequence shown here is derived from an EMBL/GenBank/DDBJ whole genome shotgun (WGS) entry which is preliminary data.</text>
</comment>
<protein>
    <recommendedName>
        <fullName evidence="2">B box-type domain-containing protein</fullName>
    </recommendedName>
</protein>
<dbReference type="InterPro" id="IPR000315">
    <property type="entry name" value="Znf_B-box"/>
</dbReference>
<feature type="transmembrane region" description="Helical" evidence="1">
    <location>
        <begin position="311"/>
        <end position="332"/>
    </location>
</feature>
<dbReference type="EMBL" id="PHEX01000012">
    <property type="protein sequence ID" value="PKQ28561.1"/>
    <property type="molecule type" value="Genomic_DNA"/>
</dbReference>
<organism evidence="3 4">
    <name type="scientific">Candidatus Anoxymicrobium japonicum</name>
    <dbReference type="NCBI Taxonomy" id="2013648"/>
    <lineage>
        <taxon>Bacteria</taxon>
        <taxon>Bacillati</taxon>
        <taxon>Actinomycetota</taxon>
        <taxon>Candidatus Geothermincolia</taxon>
        <taxon>Candidatus Geothermincolales</taxon>
        <taxon>Candidatus Anoxymicrobiaceae</taxon>
        <taxon>Candidatus Anoxymicrobium</taxon>
    </lineage>
</organism>
<feature type="transmembrane region" description="Helical" evidence="1">
    <location>
        <begin position="272"/>
        <end position="291"/>
    </location>
</feature>
<evidence type="ECO:0000313" key="3">
    <source>
        <dbReference type="EMBL" id="PKQ28561.1"/>
    </source>
</evidence>
<proteinExistence type="predicted"/>
<dbReference type="PROSITE" id="PS50119">
    <property type="entry name" value="ZF_BBOX"/>
    <property type="match status" value="1"/>
</dbReference>
<sequence length="334" mass="35913">MEMPYPPGDNPSRCALHRLAPVVARCMGCGRFLCSRCRIVHAGKNYCASCLYRPGAVAPAQFHARPAQYCPPPPRALGVYASCGSTPPLVGYRPKREVVFENAPWSAGEALAIFGIALVPTAVLSLLVKQILFGAFSKTTATFLLIFLASAMLYVFLLAGTFYSVKIRHGSTLNALGIRTRGLGRGLLLGIVVGLPLLAAAIFMALIAENLFGPVDTDIVSKSVNKISSGGVGIGLVALLAITLIVLAPICEEIFFRGYLYPALRNKMDKQPAMILNGLIFAAAHFEPVGFLPRFLLGWGLCYVYERNRTIGAPVAGHALYNGLILLIAVFFRI</sequence>
<reference evidence="3 4" key="1">
    <citation type="journal article" date="2017" name="ISME J.">
        <title>Potential for microbial H2 and metal transformations associated with novel bacteria and archaea in deep terrestrial subsurface sediments.</title>
        <authorList>
            <person name="Hernsdorf A.W."/>
            <person name="Amano Y."/>
            <person name="Miyakawa K."/>
            <person name="Ise K."/>
            <person name="Suzuki Y."/>
            <person name="Anantharaman K."/>
            <person name="Probst A."/>
            <person name="Burstein D."/>
            <person name="Thomas B.C."/>
            <person name="Banfield J.F."/>
        </authorList>
    </citation>
    <scope>NUCLEOTIDE SEQUENCE [LARGE SCALE GENOMIC DNA]</scope>
    <source>
        <strain evidence="3">HGW-Actinobacteria-3</strain>
    </source>
</reference>
<dbReference type="GO" id="GO:0004175">
    <property type="term" value="F:endopeptidase activity"/>
    <property type="evidence" value="ECO:0007669"/>
    <property type="project" value="UniProtKB-ARBA"/>
</dbReference>
<gene>
    <name evidence="3" type="ORF">CVT63_02185</name>
</gene>
<keyword evidence="1" id="KW-0812">Transmembrane</keyword>
<feature type="transmembrane region" description="Helical" evidence="1">
    <location>
        <begin position="140"/>
        <end position="165"/>
    </location>
</feature>
<keyword evidence="1" id="KW-0472">Membrane</keyword>
<dbReference type="AlphaFoldDB" id="A0A2N3G775"/>
<dbReference type="GO" id="GO:0008270">
    <property type="term" value="F:zinc ion binding"/>
    <property type="evidence" value="ECO:0007669"/>
    <property type="project" value="InterPro"/>
</dbReference>
<dbReference type="Proteomes" id="UP000233654">
    <property type="component" value="Unassembled WGS sequence"/>
</dbReference>
<feature type="domain" description="B box-type" evidence="2">
    <location>
        <begin position="9"/>
        <end position="41"/>
    </location>
</feature>
<evidence type="ECO:0000259" key="2">
    <source>
        <dbReference type="PROSITE" id="PS50119"/>
    </source>
</evidence>
<feature type="transmembrane region" description="Helical" evidence="1">
    <location>
        <begin position="186"/>
        <end position="207"/>
    </location>
</feature>
<dbReference type="PANTHER" id="PTHR43592">
    <property type="entry name" value="CAAX AMINO TERMINAL PROTEASE"/>
    <property type="match status" value="1"/>
</dbReference>
<name>A0A2N3G775_9ACTN</name>
<keyword evidence="1" id="KW-1133">Transmembrane helix</keyword>
<accession>A0A2N3G775</accession>
<dbReference type="PANTHER" id="PTHR43592:SF15">
    <property type="entry name" value="CAAX AMINO TERMINAL PROTEASE FAMILY PROTEIN"/>
    <property type="match status" value="1"/>
</dbReference>